<proteinExistence type="predicted"/>
<accession>A0A453N3A8</accession>
<dbReference type="EnsemblPlants" id="AET6Gv20209000.1">
    <property type="protein sequence ID" value="AET6Gv20209000.1"/>
    <property type="gene ID" value="AET6Gv20209000"/>
</dbReference>
<reference evidence="2" key="1">
    <citation type="journal article" date="2014" name="Science">
        <title>Ancient hybridizations among the ancestral genomes of bread wheat.</title>
        <authorList>
            <consortium name="International Wheat Genome Sequencing Consortium,"/>
            <person name="Marcussen T."/>
            <person name="Sandve S.R."/>
            <person name="Heier L."/>
            <person name="Spannagl M."/>
            <person name="Pfeifer M."/>
            <person name="Jakobsen K.S."/>
            <person name="Wulff B.B."/>
            <person name="Steuernagel B."/>
            <person name="Mayer K.F."/>
            <person name="Olsen O.A."/>
        </authorList>
    </citation>
    <scope>NUCLEOTIDE SEQUENCE [LARGE SCALE GENOMIC DNA]</scope>
    <source>
        <strain evidence="2">cv. AL8/78</strain>
    </source>
</reference>
<dbReference type="Proteomes" id="UP000015105">
    <property type="component" value="Chromosome 6D"/>
</dbReference>
<dbReference type="InterPro" id="IPR044955">
    <property type="entry name" value="CCMFC"/>
</dbReference>
<dbReference type="PANTHER" id="PTHR36010">
    <property type="entry name" value="CYTOCHROME C BIOGENESIS CCMF C-TERMINAL-LIKE MITOCHONDRIAL PROTEIN-RELATED"/>
    <property type="match status" value="1"/>
</dbReference>
<name>A0A453N3A8_AEGTS</name>
<reference evidence="1" key="4">
    <citation type="submission" date="2019-03" db="UniProtKB">
        <authorList>
            <consortium name="EnsemblPlants"/>
        </authorList>
    </citation>
    <scope>IDENTIFICATION</scope>
</reference>
<dbReference type="AlphaFoldDB" id="A0A453N3A8"/>
<reference evidence="1" key="3">
    <citation type="journal article" date="2017" name="Nature">
        <title>Genome sequence of the progenitor of the wheat D genome Aegilops tauschii.</title>
        <authorList>
            <person name="Luo M.C."/>
            <person name="Gu Y.Q."/>
            <person name="Puiu D."/>
            <person name="Wang H."/>
            <person name="Twardziok S.O."/>
            <person name="Deal K.R."/>
            <person name="Huo N."/>
            <person name="Zhu T."/>
            <person name="Wang L."/>
            <person name="Wang Y."/>
            <person name="McGuire P.E."/>
            <person name="Liu S."/>
            <person name="Long H."/>
            <person name="Ramasamy R.K."/>
            <person name="Rodriguez J.C."/>
            <person name="Van S.L."/>
            <person name="Yuan L."/>
            <person name="Wang Z."/>
            <person name="Xia Z."/>
            <person name="Xiao L."/>
            <person name="Anderson O.D."/>
            <person name="Ouyang S."/>
            <person name="Liang Y."/>
            <person name="Zimin A.V."/>
            <person name="Pertea G."/>
            <person name="Qi P."/>
            <person name="Bennetzen J.L."/>
            <person name="Dai X."/>
            <person name="Dawson M.W."/>
            <person name="Muller H.G."/>
            <person name="Kugler K."/>
            <person name="Rivarola-Duarte L."/>
            <person name="Spannagl M."/>
            <person name="Mayer K.F.X."/>
            <person name="Lu F.H."/>
            <person name="Bevan M.W."/>
            <person name="Leroy P."/>
            <person name="Li P."/>
            <person name="You F.M."/>
            <person name="Sun Q."/>
            <person name="Liu Z."/>
            <person name="Lyons E."/>
            <person name="Wicker T."/>
            <person name="Salzberg S.L."/>
            <person name="Devos K.M."/>
            <person name="Dvorak J."/>
        </authorList>
    </citation>
    <scope>NUCLEOTIDE SEQUENCE [LARGE SCALE GENOMIC DNA]</scope>
    <source>
        <strain evidence="1">cv. AL8/78</strain>
    </source>
</reference>
<dbReference type="GO" id="GO:0017004">
    <property type="term" value="P:cytochrome complex assembly"/>
    <property type="evidence" value="ECO:0007669"/>
    <property type="project" value="InterPro"/>
</dbReference>
<sequence>HKQDVLRWSLNQLLSILHFFHKIQFTQRFPLGPELHMGKERCCLRGLNHLHGPTSHSICGNLMIYKPSPMSKLKVHV</sequence>
<reference evidence="2" key="2">
    <citation type="journal article" date="2017" name="Nat. Plants">
        <title>The Aegilops tauschii genome reveals multiple impacts of transposons.</title>
        <authorList>
            <person name="Zhao G."/>
            <person name="Zou C."/>
            <person name="Li K."/>
            <person name="Wang K."/>
            <person name="Li T."/>
            <person name="Gao L."/>
            <person name="Zhang X."/>
            <person name="Wang H."/>
            <person name="Yang Z."/>
            <person name="Liu X."/>
            <person name="Jiang W."/>
            <person name="Mao L."/>
            <person name="Kong X."/>
            <person name="Jiao Y."/>
            <person name="Jia J."/>
        </authorList>
    </citation>
    <scope>NUCLEOTIDE SEQUENCE [LARGE SCALE GENOMIC DNA]</scope>
    <source>
        <strain evidence="2">cv. AL8/78</strain>
    </source>
</reference>
<keyword evidence="2" id="KW-1185">Reference proteome</keyword>
<protein>
    <submittedName>
        <fullName evidence="1">Uncharacterized protein</fullName>
    </submittedName>
</protein>
<organism evidence="1 2">
    <name type="scientific">Aegilops tauschii subsp. strangulata</name>
    <name type="common">Goatgrass</name>
    <dbReference type="NCBI Taxonomy" id="200361"/>
    <lineage>
        <taxon>Eukaryota</taxon>
        <taxon>Viridiplantae</taxon>
        <taxon>Streptophyta</taxon>
        <taxon>Embryophyta</taxon>
        <taxon>Tracheophyta</taxon>
        <taxon>Spermatophyta</taxon>
        <taxon>Magnoliopsida</taxon>
        <taxon>Liliopsida</taxon>
        <taxon>Poales</taxon>
        <taxon>Poaceae</taxon>
        <taxon>BOP clade</taxon>
        <taxon>Pooideae</taxon>
        <taxon>Triticodae</taxon>
        <taxon>Triticeae</taxon>
        <taxon>Triticinae</taxon>
        <taxon>Aegilops</taxon>
    </lineage>
</organism>
<evidence type="ECO:0000313" key="2">
    <source>
        <dbReference type="Proteomes" id="UP000015105"/>
    </source>
</evidence>
<evidence type="ECO:0000313" key="1">
    <source>
        <dbReference type="EnsemblPlants" id="AET6Gv20209000.1"/>
    </source>
</evidence>
<dbReference type="PANTHER" id="PTHR36010:SF5">
    <property type="entry name" value="CYTOCHROME C BIOGENESIS FC"/>
    <property type="match status" value="1"/>
</dbReference>
<reference evidence="1" key="5">
    <citation type="journal article" date="2021" name="G3 (Bethesda)">
        <title>Aegilops tauschii genome assembly Aet v5.0 features greater sequence contiguity and improved annotation.</title>
        <authorList>
            <person name="Wang L."/>
            <person name="Zhu T."/>
            <person name="Rodriguez J.C."/>
            <person name="Deal K.R."/>
            <person name="Dubcovsky J."/>
            <person name="McGuire P.E."/>
            <person name="Lux T."/>
            <person name="Spannagl M."/>
            <person name="Mayer K.F.X."/>
            <person name="Baldrich P."/>
            <person name="Meyers B.C."/>
            <person name="Huo N."/>
            <person name="Gu Y.Q."/>
            <person name="Zhou H."/>
            <person name="Devos K.M."/>
            <person name="Bennetzen J.L."/>
            <person name="Unver T."/>
            <person name="Budak H."/>
            <person name="Gulick P.J."/>
            <person name="Galiba G."/>
            <person name="Kalapos B."/>
            <person name="Nelson D.R."/>
            <person name="Li P."/>
            <person name="You F.M."/>
            <person name="Luo M.C."/>
            <person name="Dvorak J."/>
        </authorList>
    </citation>
    <scope>NUCLEOTIDE SEQUENCE [LARGE SCALE GENOMIC DNA]</scope>
    <source>
        <strain evidence="1">cv. AL8/78</strain>
    </source>
</reference>
<dbReference type="Gramene" id="AET6Gv20209000.1">
    <property type="protein sequence ID" value="AET6Gv20209000.1"/>
    <property type="gene ID" value="AET6Gv20209000"/>
</dbReference>